<sequence>MREQDLRTDFVIGPKLRQRLLNYVRKKCRRNINNSYTVEDLDPFARADIAHENVIIIMKNRELLPARWM</sequence>
<evidence type="ECO:0000313" key="1">
    <source>
        <dbReference type="EMBL" id="CAJ0604685.1"/>
    </source>
</evidence>
<reference evidence="1" key="1">
    <citation type="submission" date="2023-07" db="EMBL/GenBank/DDBJ databases">
        <authorList>
            <consortium name="CYATHOMIX"/>
        </authorList>
    </citation>
    <scope>NUCLEOTIDE SEQUENCE</scope>
    <source>
        <strain evidence="1">N/A</strain>
    </source>
</reference>
<proteinExistence type="predicted"/>
<name>A0AA36MBR7_CYLNA</name>
<keyword evidence="2" id="KW-1185">Reference proteome</keyword>
<evidence type="ECO:0000313" key="2">
    <source>
        <dbReference type="Proteomes" id="UP001176961"/>
    </source>
</evidence>
<dbReference type="Proteomes" id="UP001176961">
    <property type="component" value="Unassembled WGS sequence"/>
</dbReference>
<dbReference type="AlphaFoldDB" id="A0AA36MBR7"/>
<comment type="caution">
    <text evidence="1">The sequence shown here is derived from an EMBL/GenBank/DDBJ whole genome shotgun (WGS) entry which is preliminary data.</text>
</comment>
<dbReference type="EMBL" id="CATQJL010000316">
    <property type="protein sequence ID" value="CAJ0604685.1"/>
    <property type="molecule type" value="Genomic_DNA"/>
</dbReference>
<accession>A0AA36MBR7</accession>
<protein>
    <submittedName>
        <fullName evidence="1">Uncharacterized protein</fullName>
    </submittedName>
</protein>
<organism evidence="1 2">
    <name type="scientific">Cylicocyclus nassatus</name>
    <name type="common">Nematode worm</name>
    <dbReference type="NCBI Taxonomy" id="53992"/>
    <lineage>
        <taxon>Eukaryota</taxon>
        <taxon>Metazoa</taxon>
        <taxon>Ecdysozoa</taxon>
        <taxon>Nematoda</taxon>
        <taxon>Chromadorea</taxon>
        <taxon>Rhabditida</taxon>
        <taxon>Rhabditina</taxon>
        <taxon>Rhabditomorpha</taxon>
        <taxon>Strongyloidea</taxon>
        <taxon>Strongylidae</taxon>
        <taxon>Cylicocyclus</taxon>
    </lineage>
</organism>
<gene>
    <name evidence="1" type="ORF">CYNAS_LOCUS16668</name>
</gene>